<evidence type="ECO:0000313" key="2">
    <source>
        <dbReference type="EMBL" id="KAB8029890.1"/>
    </source>
</evidence>
<sequence length="425" mass="50607">MSSDDLSLKGCRENFSRLVLNDPPLMLKKSDQNYFKDYKDVKDKLNFFLANREKIIFLLGPEGSGKTHFIEKFMHEESSEFYFKKRNFISVSSLNESYMYVAGLQKILIIFSLIVFLIFIVANIIAYYDFEFIAVCLIILYVFATNKYKMTYACSEFLSSSSKIIALKGLPIFNLCYQILEKRNLSYLNRHRVYILDDLDNSSLKEKDKWALLSNLWHLKTTYIVLLNYNESFKDIENKNSKFNVSKKCEKIEGKIVYIPASWQVNERILIEFLTALFLLNDSFKNPFQKPEWLLDYTPREIINILENFKYDFDVYKFKKFAKVGEIFFKCLLVRCFIQTYIIKYSIYFKDDTLKSYLVMKGNENIPVPIQIFYKSIETFLSNDVFKADLEDIHFLKRKHIFLESNEQLLNFFDDNTHNWIKYDD</sequence>
<keyword evidence="3" id="KW-1185">Reference proteome</keyword>
<accession>A0A833JCM3</accession>
<comment type="caution">
    <text evidence="2">The sequence shown here is derived from an EMBL/GenBank/DDBJ whole genome shotgun (WGS) entry which is preliminary data.</text>
</comment>
<dbReference type="SUPFAM" id="SSF52540">
    <property type="entry name" value="P-loop containing nucleoside triphosphate hydrolases"/>
    <property type="match status" value="1"/>
</dbReference>
<dbReference type="EMBL" id="WFLN01000007">
    <property type="protein sequence ID" value="KAB8029890.1"/>
    <property type="molecule type" value="Genomic_DNA"/>
</dbReference>
<proteinExistence type="predicted"/>
<feature type="transmembrane region" description="Helical" evidence="1">
    <location>
        <begin position="107"/>
        <end position="126"/>
    </location>
</feature>
<dbReference type="InterPro" id="IPR027417">
    <property type="entry name" value="P-loop_NTPase"/>
</dbReference>
<keyword evidence="1" id="KW-1133">Transmembrane helix</keyword>
<dbReference type="AlphaFoldDB" id="A0A833JCM3"/>
<keyword evidence="1" id="KW-0472">Membrane</keyword>
<evidence type="ECO:0000256" key="1">
    <source>
        <dbReference type="SAM" id="Phobius"/>
    </source>
</evidence>
<protein>
    <submittedName>
        <fullName evidence="2">Uncharacterized protein</fullName>
    </submittedName>
</protein>
<gene>
    <name evidence="2" type="ORF">GCL57_10160</name>
</gene>
<evidence type="ECO:0000313" key="3">
    <source>
        <dbReference type="Proteomes" id="UP000442694"/>
    </source>
</evidence>
<keyword evidence="1" id="KW-0812">Transmembrane</keyword>
<organism evidence="2 3">
    <name type="scientific">Fluviispira multicolorata</name>
    <dbReference type="NCBI Taxonomy" id="2654512"/>
    <lineage>
        <taxon>Bacteria</taxon>
        <taxon>Pseudomonadati</taxon>
        <taxon>Bdellovibrionota</taxon>
        <taxon>Oligoflexia</taxon>
        <taxon>Silvanigrellales</taxon>
        <taxon>Silvanigrellaceae</taxon>
        <taxon>Fluviispira</taxon>
    </lineage>
</organism>
<dbReference type="Proteomes" id="UP000442694">
    <property type="component" value="Unassembled WGS sequence"/>
</dbReference>
<reference evidence="2 3" key="1">
    <citation type="submission" date="2019-10" db="EMBL/GenBank/DDBJ databases">
        <title>New genus of Silvanigrellaceae.</title>
        <authorList>
            <person name="Pitt A."/>
            <person name="Hahn M.W."/>
        </authorList>
    </citation>
    <scope>NUCLEOTIDE SEQUENCE [LARGE SCALE GENOMIC DNA]</scope>
    <source>
        <strain evidence="2 3">33A1-SZDP</strain>
    </source>
</reference>
<name>A0A833JCM3_9BACT</name>
<dbReference type="RefSeq" id="WP_152213232.1">
    <property type="nucleotide sequence ID" value="NZ_WFLN01000007.1"/>
</dbReference>
<dbReference type="Gene3D" id="3.40.50.300">
    <property type="entry name" value="P-loop containing nucleotide triphosphate hydrolases"/>
    <property type="match status" value="1"/>
</dbReference>